<reference evidence="1 2" key="1">
    <citation type="submission" date="2018-10" db="EMBL/GenBank/DDBJ databases">
        <title>Pan-genome distribution and transcriptional activeness of fungal secondary metabolism genes in Aspergillus section Fumigati.</title>
        <authorList>
            <person name="Takahashi H."/>
            <person name="Umemura M."/>
            <person name="Ninomiya A."/>
            <person name="Kusuya Y."/>
            <person name="Urayama S."/>
            <person name="Shimizu M."/>
            <person name="Watanabe A."/>
            <person name="Kamei K."/>
            <person name="Yaguchi T."/>
            <person name="Hagiwara D."/>
        </authorList>
    </citation>
    <scope>NUCLEOTIDE SEQUENCE [LARGE SCALE GENOMIC DNA]</scope>
    <source>
        <strain evidence="1 2">IFM 55266</strain>
    </source>
</reference>
<protein>
    <submittedName>
        <fullName evidence="1">Uncharacterized protein</fullName>
    </submittedName>
</protein>
<evidence type="ECO:0000313" key="2">
    <source>
        <dbReference type="Proteomes" id="UP001043456"/>
    </source>
</evidence>
<dbReference type="AlphaFoldDB" id="A0A9P3BRV4"/>
<comment type="caution">
    <text evidence="1">The sequence shown here is derived from an EMBL/GenBank/DDBJ whole genome shotgun (WGS) entry which is preliminary data.</text>
</comment>
<dbReference type="GeneID" id="67000431"/>
<evidence type="ECO:0000313" key="1">
    <source>
        <dbReference type="EMBL" id="GIJ92541.1"/>
    </source>
</evidence>
<dbReference type="RefSeq" id="XP_043163287.1">
    <property type="nucleotide sequence ID" value="XM_043307352.1"/>
</dbReference>
<dbReference type="EMBL" id="BHVY01000010">
    <property type="protein sequence ID" value="GIJ92541.1"/>
    <property type="molecule type" value="Genomic_DNA"/>
</dbReference>
<keyword evidence="2" id="KW-1185">Reference proteome</keyword>
<gene>
    <name evidence="1" type="ORF">Asppvi_001819</name>
</gene>
<sequence>MAETVHGKPFGIPVKEFTKETMEKLLAGDDQIPVGLSNIAFNSWEQQRQQAFRGVVDMMRKGGF</sequence>
<dbReference type="Proteomes" id="UP001043456">
    <property type="component" value="Unassembled WGS sequence"/>
</dbReference>
<proteinExistence type="predicted"/>
<organism evidence="1 2">
    <name type="scientific">Aspergillus pseudoviridinutans</name>
    <dbReference type="NCBI Taxonomy" id="1517512"/>
    <lineage>
        <taxon>Eukaryota</taxon>
        <taxon>Fungi</taxon>
        <taxon>Dikarya</taxon>
        <taxon>Ascomycota</taxon>
        <taxon>Pezizomycotina</taxon>
        <taxon>Eurotiomycetes</taxon>
        <taxon>Eurotiomycetidae</taxon>
        <taxon>Eurotiales</taxon>
        <taxon>Aspergillaceae</taxon>
        <taxon>Aspergillus</taxon>
        <taxon>Aspergillus subgen. Fumigati</taxon>
    </lineage>
</organism>
<name>A0A9P3BRV4_9EURO</name>
<accession>A0A9P3BRV4</accession>
<dbReference type="OrthoDB" id="37659at2759"/>